<dbReference type="InterPro" id="IPR053148">
    <property type="entry name" value="PD-DEXK-like_domain"/>
</dbReference>
<dbReference type="Pfam" id="PF17761">
    <property type="entry name" value="DUF1016_N"/>
    <property type="match status" value="1"/>
</dbReference>
<evidence type="ECO:0000313" key="3">
    <source>
        <dbReference type="EMBL" id="RGE70385.1"/>
    </source>
</evidence>
<dbReference type="AlphaFoldDB" id="A0A3E3ITJ0"/>
<dbReference type="RefSeq" id="WP_117546210.1">
    <property type="nucleotide sequence ID" value="NZ_QVME01000001.1"/>
</dbReference>
<feature type="domain" description="YhcG N-terminal" evidence="2">
    <location>
        <begin position="16"/>
        <end position="135"/>
    </location>
</feature>
<dbReference type="EMBL" id="QVME01000001">
    <property type="protein sequence ID" value="RGE70385.1"/>
    <property type="molecule type" value="Genomic_DNA"/>
</dbReference>
<comment type="caution">
    <text evidence="3">The sequence shown here is derived from an EMBL/GenBank/DDBJ whole genome shotgun (WGS) entry which is preliminary data.</text>
</comment>
<dbReference type="Proteomes" id="UP000260828">
    <property type="component" value="Unassembled WGS sequence"/>
</dbReference>
<dbReference type="PANTHER" id="PTHR30547:SF0">
    <property type="entry name" value="BLR8175 PROTEIN"/>
    <property type="match status" value="1"/>
</dbReference>
<proteinExistence type="predicted"/>
<sequence length="204" mass="23007">MNKRKPVDYTNLYAQLETALRRNKNQMDQYAAIGKAVALRPEKGAAVAAAGYLREAHPELSGFSPRNLRRMRAFYQAYGDQPDLLKLAMQTGWTLNVLILEADLTLAERAWYLNASLRFGWTKTTLKEKLEESAHLNEKEKVEGMGNEDLSTSQPEDSDPHKDRPGAPAYRVAPRHTKLSQLAMSCGFMEKRIFSSHGPVDPFP</sequence>
<dbReference type="InterPro" id="IPR041527">
    <property type="entry name" value="YhcG_N"/>
</dbReference>
<feature type="compositionally biased region" description="Basic and acidic residues" evidence="1">
    <location>
        <begin position="132"/>
        <end position="143"/>
    </location>
</feature>
<accession>A0A3E3ITJ0</accession>
<evidence type="ECO:0000259" key="2">
    <source>
        <dbReference type="Pfam" id="PF17761"/>
    </source>
</evidence>
<protein>
    <submittedName>
        <fullName evidence="3">DUF1016 family protein</fullName>
    </submittedName>
</protein>
<feature type="region of interest" description="Disordered" evidence="1">
    <location>
        <begin position="132"/>
        <end position="176"/>
    </location>
</feature>
<organism evidence="3 4">
    <name type="scientific">Anaerotruncus colihominis</name>
    <dbReference type="NCBI Taxonomy" id="169435"/>
    <lineage>
        <taxon>Bacteria</taxon>
        <taxon>Bacillati</taxon>
        <taxon>Bacillota</taxon>
        <taxon>Clostridia</taxon>
        <taxon>Eubacteriales</taxon>
        <taxon>Oscillospiraceae</taxon>
        <taxon>Anaerotruncus</taxon>
    </lineage>
</organism>
<dbReference type="PANTHER" id="PTHR30547">
    <property type="entry name" value="UNCHARACTERIZED PROTEIN YHCG-RELATED"/>
    <property type="match status" value="1"/>
</dbReference>
<name>A0A3E3ITJ0_9FIRM</name>
<evidence type="ECO:0000256" key="1">
    <source>
        <dbReference type="SAM" id="MobiDB-lite"/>
    </source>
</evidence>
<reference evidence="3 4" key="1">
    <citation type="submission" date="2018-08" db="EMBL/GenBank/DDBJ databases">
        <title>A genome reference for cultivated species of the human gut microbiota.</title>
        <authorList>
            <person name="Zou Y."/>
            <person name="Xue W."/>
            <person name="Luo G."/>
        </authorList>
    </citation>
    <scope>NUCLEOTIDE SEQUENCE [LARGE SCALE GENOMIC DNA]</scope>
    <source>
        <strain evidence="3 4">TF05-12AC</strain>
    </source>
</reference>
<evidence type="ECO:0000313" key="4">
    <source>
        <dbReference type="Proteomes" id="UP000260828"/>
    </source>
</evidence>
<gene>
    <name evidence="3" type="ORF">DXC40_04890</name>
</gene>